<dbReference type="Proteomes" id="UP000663860">
    <property type="component" value="Unassembled WGS sequence"/>
</dbReference>
<accession>A0A818VY41</accession>
<dbReference type="EMBL" id="CAJOBB010000621">
    <property type="protein sequence ID" value="CAF3717605.1"/>
    <property type="molecule type" value="Genomic_DNA"/>
</dbReference>
<organism evidence="2 3">
    <name type="scientific">Adineta steineri</name>
    <dbReference type="NCBI Taxonomy" id="433720"/>
    <lineage>
        <taxon>Eukaryota</taxon>
        <taxon>Metazoa</taxon>
        <taxon>Spiralia</taxon>
        <taxon>Gnathifera</taxon>
        <taxon>Rotifera</taxon>
        <taxon>Eurotatoria</taxon>
        <taxon>Bdelloidea</taxon>
        <taxon>Adinetida</taxon>
        <taxon>Adinetidae</taxon>
        <taxon>Adineta</taxon>
    </lineage>
</organism>
<gene>
    <name evidence="1" type="ORF">IZO911_LOCUS26845</name>
    <name evidence="2" type="ORF">KXQ929_LOCUS12183</name>
</gene>
<evidence type="ECO:0000313" key="1">
    <source>
        <dbReference type="EMBL" id="CAF1170104.1"/>
    </source>
</evidence>
<sequence>MMEFHLVIKLRTITIDYELGVANVFSKYYPTVTIRGCLFHYGQVLFRKFVDLGLKTVYKDDESLRDWFRSFAALSLLPLHHMLSGLQCLLRILPNYPGIQRFLDYYHNTFAPFSRFLPHMYNHYRNITPRTINYLEGRHNRMKKHVNSPHPNIYIAIDLLPKEQSLASFSRIRDDLGAPAPKRRKNNVISDQCLNKLWQRYDEGRTDIPAFLKAA</sequence>
<protein>
    <recommendedName>
        <fullName evidence="4">MULE transposase domain-containing protein</fullName>
    </recommendedName>
</protein>
<evidence type="ECO:0000313" key="2">
    <source>
        <dbReference type="EMBL" id="CAF3717605.1"/>
    </source>
</evidence>
<reference evidence="2" key="1">
    <citation type="submission" date="2021-02" db="EMBL/GenBank/DDBJ databases">
        <authorList>
            <person name="Nowell W R."/>
        </authorList>
    </citation>
    <scope>NUCLEOTIDE SEQUENCE</scope>
</reference>
<dbReference type="AlphaFoldDB" id="A0A818VY41"/>
<evidence type="ECO:0000313" key="3">
    <source>
        <dbReference type="Proteomes" id="UP000663868"/>
    </source>
</evidence>
<comment type="caution">
    <text evidence="2">The sequence shown here is derived from an EMBL/GenBank/DDBJ whole genome shotgun (WGS) entry which is preliminary data.</text>
</comment>
<proteinExistence type="predicted"/>
<dbReference type="Proteomes" id="UP000663868">
    <property type="component" value="Unassembled WGS sequence"/>
</dbReference>
<name>A0A818VY41_9BILA</name>
<evidence type="ECO:0008006" key="4">
    <source>
        <dbReference type="Google" id="ProtNLM"/>
    </source>
</evidence>
<dbReference type="EMBL" id="CAJNOE010000356">
    <property type="protein sequence ID" value="CAF1170104.1"/>
    <property type="molecule type" value="Genomic_DNA"/>
</dbReference>